<evidence type="ECO:0000313" key="3">
    <source>
        <dbReference type="EMBL" id="EAR21510.1"/>
    </source>
</evidence>
<dbReference type="InterPro" id="IPR024930">
    <property type="entry name" value="Skp_dom_sf"/>
</dbReference>
<sequence>MNIRNLPTTLGTIVLLVGLAGAVGAAELKIGFVNPARVSSQAPQAEAARKKLEKEFAPRDKEIVAMQKDLSRLETRMQRDGAVMSDEKKLGLQREIIARRRDVQRTQEAFREDFNMRRNEELANLQRRILKTVGGFAKEQGFDLIVTDGVIYASREVDITDRIIERLRQDYRSGRN</sequence>
<dbReference type="RefSeq" id="WP_004999132.1">
    <property type="nucleotide sequence ID" value="NZ_CH672427.1"/>
</dbReference>
<dbReference type="AlphaFoldDB" id="A4BS31"/>
<dbReference type="Proteomes" id="UP000003374">
    <property type="component" value="Unassembled WGS sequence"/>
</dbReference>
<keyword evidence="1" id="KW-0732">Signal</keyword>
<dbReference type="GO" id="GO:0051082">
    <property type="term" value="F:unfolded protein binding"/>
    <property type="evidence" value="ECO:0007669"/>
    <property type="project" value="InterPro"/>
</dbReference>
<evidence type="ECO:0000256" key="2">
    <source>
        <dbReference type="PIRNR" id="PIRNR002094"/>
    </source>
</evidence>
<protein>
    <submittedName>
        <fullName evidence="3">Outer membrane protein OmpH, putative</fullName>
    </submittedName>
</protein>
<comment type="similarity">
    <text evidence="2">Belongs to the skp family.</text>
</comment>
<dbReference type="PANTHER" id="PTHR35089:SF1">
    <property type="entry name" value="CHAPERONE PROTEIN SKP"/>
    <property type="match status" value="1"/>
</dbReference>
<dbReference type="eggNOG" id="COG2825">
    <property type="taxonomic scope" value="Bacteria"/>
</dbReference>
<dbReference type="SUPFAM" id="SSF111384">
    <property type="entry name" value="OmpH-like"/>
    <property type="match status" value="1"/>
</dbReference>
<proteinExistence type="inferred from homology"/>
<dbReference type="STRING" id="314278.NB231_01329"/>
<dbReference type="Pfam" id="PF03938">
    <property type="entry name" value="OmpH"/>
    <property type="match status" value="1"/>
</dbReference>
<comment type="caution">
    <text evidence="3">The sequence shown here is derived from an EMBL/GenBank/DDBJ whole genome shotgun (WGS) entry which is preliminary data.</text>
</comment>
<dbReference type="InterPro" id="IPR005632">
    <property type="entry name" value="Chaperone_Skp"/>
</dbReference>
<dbReference type="HOGENOM" id="CLU_101388_1_1_6"/>
<accession>A4BS31</accession>
<dbReference type="PIRSF" id="PIRSF002094">
    <property type="entry name" value="OMP26_Skp"/>
    <property type="match status" value="1"/>
</dbReference>
<keyword evidence="4" id="KW-1185">Reference proteome</keyword>
<dbReference type="Gene3D" id="3.30.910.20">
    <property type="entry name" value="Skp domain"/>
    <property type="match status" value="1"/>
</dbReference>
<organism evidence="3 4">
    <name type="scientific">Nitrococcus mobilis Nb-231</name>
    <dbReference type="NCBI Taxonomy" id="314278"/>
    <lineage>
        <taxon>Bacteria</taxon>
        <taxon>Pseudomonadati</taxon>
        <taxon>Pseudomonadota</taxon>
        <taxon>Gammaproteobacteria</taxon>
        <taxon>Chromatiales</taxon>
        <taxon>Ectothiorhodospiraceae</taxon>
        <taxon>Nitrococcus</taxon>
    </lineage>
</organism>
<name>A4BS31_9GAMM</name>
<dbReference type="OrthoDB" id="5294628at2"/>
<dbReference type="GO" id="GO:0050821">
    <property type="term" value="P:protein stabilization"/>
    <property type="evidence" value="ECO:0007669"/>
    <property type="project" value="TreeGrafter"/>
</dbReference>
<evidence type="ECO:0000256" key="1">
    <source>
        <dbReference type="ARBA" id="ARBA00022729"/>
    </source>
</evidence>
<dbReference type="SMART" id="SM00935">
    <property type="entry name" value="OmpH"/>
    <property type="match status" value="1"/>
</dbReference>
<dbReference type="PANTHER" id="PTHR35089">
    <property type="entry name" value="CHAPERONE PROTEIN SKP"/>
    <property type="match status" value="1"/>
</dbReference>
<reference evidence="3 4" key="1">
    <citation type="submission" date="2006-02" db="EMBL/GenBank/DDBJ databases">
        <authorList>
            <person name="Waterbury J."/>
            <person name="Ferriera S."/>
            <person name="Johnson J."/>
            <person name="Kravitz S."/>
            <person name="Halpern A."/>
            <person name="Remington K."/>
            <person name="Beeson K."/>
            <person name="Tran B."/>
            <person name="Rogers Y.-H."/>
            <person name="Friedman R."/>
            <person name="Venter J.C."/>
        </authorList>
    </citation>
    <scope>NUCLEOTIDE SEQUENCE [LARGE SCALE GENOMIC DNA]</scope>
    <source>
        <strain evidence="3 4">Nb-231</strain>
    </source>
</reference>
<gene>
    <name evidence="3" type="ORF">NB231_01329</name>
</gene>
<dbReference type="EMBL" id="AAOF01000008">
    <property type="protein sequence ID" value="EAR21510.1"/>
    <property type="molecule type" value="Genomic_DNA"/>
</dbReference>
<dbReference type="GO" id="GO:0005829">
    <property type="term" value="C:cytosol"/>
    <property type="evidence" value="ECO:0007669"/>
    <property type="project" value="TreeGrafter"/>
</dbReference>
<evidence type="ECO:0000313" key="4">
    <source>
        <dbReference type="Proteomes" id="UP000003374"/>
    </source>
</evidence>